<dbReference type="Proteomes" id="UP001642409">
    <property type="component" value="Unassembled WGS sequence"/>
</dbReference>
<comment type="caution">
    <text evidence="2">The sequence shown here is derived from an EMBL/GenBank/DDBJ whole genome shotgun (WGS) entry which is preliminary data.</text>
</comment>
<dbReference type="EMBL" id="CAXDID020000314">
    <property type="protein sequence ID" value="CAL6075455.1"/>
    <property type="molecule type" value="Genomic_DNA"/>
</dbReference>
<organism evidence="2">
    <name type="scientific">Hexamita inflata</name>
    <dbReference type="NCBI Taxonomy" id="28002"/>
    <lineage>
        <taxon>Eukaryota</taxon>
        <taxon>Metamonada</taxon>
        <taxon>Diplomonadida</taxon>
        <taxon>Hexamitidae</taxon>
        <taxon>Hexamitinae</taxon>
        <taxon>Hexamita</taxon>
    </lineage>
</organism>
<gene>
    <name evidence="2" type="ORF">HINF_LOCUS28130</name>
    <name evidence="3" type="ORF">HINF_LOCUS57214</name>
    <name evidence="4" type="ORF">HINF_LOCUS63297</name>
    <name evidence="1" type="ORF">HINF_LOCUS9093</name>
</gene>
<evidence type="ECO:0000313" key="1">
    <source>
        <dbReference type="EMBL" id="CAI9921448.1"/>
    </source>
</evidence>
<evidence type="ECO:0000313" key="2">
    <source>
        <dbReference type="EMBL" id="CAI9940485.1"/>
    </source>
</evidence>
<keyword evidence="5" id="KW-1185">Reference proteome</keyword>
<evidence type="ECO:0000313" key="4">
    <source>
        <dbReference type="EMBL" id="CAL6086711.1"/>
    </source>
</evidence>
<reference evidence="2" key="1">
    <citation type="submission" date="2023-06" db="EMBL/GenBank/DDBJ databases">
        <authorList>
            <person name="Kurt Z."/>
        </authorList>
    </citation>
    <scope>NUCLEOTIDE SEQUENCE</scope>
</reference>
<name>A0AA86PIQ2_9EUKA</name>
<dbReference type="EMBL" id="CATOUU010000224">
    <property type="protein sequence ID" value="CAI9921448.1"/>
    <property type="molecule type" value="Genomic_DNA"/>
</dbReference>
<evidence type="ECO:0000313" key="5">
    <source>
        <dbReference type="Proteomes" id="UP001642409"/>
    </source>
</evidence>
<dbReference type="EMBL" id="CAXDID020000395">
    <property type="protein sequence ID" value="CAL6086711.1"/>
    <property type="molecule type" value="Genomic_DNA"/>
</dbReference>
<sequence>MNLEQQKSIIEANKQKIQAIQSQIQQQADYQKDFYENVVKPQNRNFEQSIDNMLLEIQDQSSKKEDTKLQQQYKYDLLLLISEMKQIYDYNQAISNQIMQAKQISTDNLKQANEQLKLMQKLKQK</sequence>
<reference evidence="3 5" key="2">
    <citation type="submission" date="2024-07" db="EMBL/GenBank/DDBJ databases">
        <authorList>
            <person name="Akdeniz Z."/>
        </authorList>
    </citation>
    <scope>NUCLEOTIDE SEQUENCE [LARGE SCALE GENOMIC DNA]</scope>
</reference>
<proteinExistence type="predicted"/>
<protein>
    <submittedName>
        <fullName evidence="3">Hypothetical_protein</fullName>
    </submittedName>
</protein>
<accession>A0AA86PIQ2</accession>
<dbReference type="AlphaFoldDB" id="A0AA86PIQ2"/>
<evidence type="ECO:0000313" key="3">
    <source>
        <dbReference type="EMBL" id="CAL6075455.1"/>
    </source>
</evidence>
<dbReference type="EMBL" id="CATOUU010000677">
    <property type="protein sequence ID" value="CAI9940485.1"/>
    <property type="molecule type" value="Genomic_DNA"/>
</dbReference>